<evidence type="ECO:0000256" key="1">
    <source>
        <dbReference type="ARBA" id="ARBA00005724"/>
    </source>
</evidence>
<dbReference type="AlphaFoldDB" id="A0A0J9XL36"/>
<dbReference type="OrthoDB" id="39591at2759"/>
<dbReference type="PANTHER" id="PTHR20959:SF1">
    <property type="entry name" value="TRANSPORT AND GOLGI ORGANIZATION PROTEIN 6 HOMOLOG"/>
    <property type="match status" value="1"/>
</dbReference>
<keyword evidence="6" id="KW-1185">Reference proteome</keyword>
<dbReference type="InterPro" id="IPR011989">
    <property type="entry name" value="ARM-like"/>
</dbReference>
<dbReference type="Proteomes" id="UP000242525">
    <property type="component" value="Unassembled WGS sequence"/>
</dbReference>
<gene>
    <name evidence="5" type="ORF">BN980_GECA25s00967g</name>
</gene>
<dbReference type="SUPFAM" id="SSF48371">
    <property type="entry name" value="ARM repeat"/>
    <property type="match status" value="1"/>
</dbReference>
<dbReference type="InterPro" id="IPR019451">
    <property type="entry name" value="Rtp1_C1"/>
</dbReference>
<feature type="compositionally biased region" description="Acidic residues" evidence="2">
    <location>
        <begin position="615"/>
        <end position="634"/>
    </location>
</feature>
<evidence type="ECO:0000313" key="6">
    <source>
        <dbReference type="Proteomes" id="UP000242525"/>
    </source>
</evidence>
<feature type="domain" description="RNA polymerase II assembly factor Rtp1 C-terminal" evidence="3">
    <location>
        <begin position="733"/>
        <end position="837"/>
    </location>
</feature>
<dbReference type="InterPro" id="IPR057407">
    <property type="entry name" value="HEAT_TANGO6"/>
</dbReference>
<evidence type="ECO:0000256" key="2">
    <source>
        <dbReference type="SAM" id="MobiDB-lite"/>
    </source>
</evidence>
<dbReference type="GO" id="GO:0009306">
    <property type="term" value="P:protein secretion"/>
    <property type="evidence" value="ECO:0007669"/>
    <property type="project" value="TreeGrafter"/>
</dbReference>
<accession>A0A0J9XL36</accession>
<evidence type="ECO:0000259" key="3">
    <source>
        <dbReference type="Pfam" id="PF10363"/>
    </source>
</evidence>
<feature type="region of interest" description="Disordered" evidence="2">
    <location>
        <begin position="610"/>
        <end position="643"/>
    </location>
</feature>
<dbReference type="STRING" id="1173061.A0A0J9XL36"/>
<dbReference type="EMBL" id="CCBN010000025">
    <property type="protein sequence ID" value="CDO57815.1"/>
    <property type="molecule type" value="Genomic_DNA"/>
</dbReference>
<evidence type="ECO:0000313" key="5">
    <source>
        <dbReference type="EMBL" id="CDO57815.1"/>
    </source>
</evidence>
<name>A0A0J9XL36_GEOCN</name>
<dbReference type="Gene3D" id="1.25.10.10">
    <property type="entry name" value="Leucine-rich Repeat Variant"/>
    <property type="match status" value="1"/>
</dbReference>
<sequence>MKYENKLKYTGSLDVLFETLESILSDLSFDLKPKDAKIDVSKQTKKSFSHEERISKVYDRIPKDDSANTDNKTLTVIRFYLSSLLKIQELTQKKQDKQQELISISLYDLKIFNALVSYLVIDGIQPCFPRGVGVPIGLRTKQFSLTASHNDGPQTVNLTPESLTILNEVLTTLTKVFSIKGDVRDLLLLGPYTVDFLSAAAVIAFNTSLPKDLRATGITHYNFIQKQIDSYSLYLHLTSLIRPKTPAWFIAGISHSLAIIPLQRSDGVKALLEFVSGAREKDDIQLADLDRATKILKSIPRNVPIDVYSTKIGTQLLRIVASPTGNLVIPTLQVISELYSERPEIIDLGLKKVVQERVNPLVASPGKADEVLISQNDLEEALVCLYLIVTKSHSVDLSTSFTDSLFLPLWSLLCYLTSAKKKSDLVTSLLVSILQNSENKTEIYVKLMSENLLIRHYAKYWKFSSSSDGGAEIRYSTENEDMDDLIDSFNNTTISENNVTQLFEAIEVRVKKFVDILDLLQDSDISTYFVSLLREWMLFNDNTDEQDPFRALTAIKILEGIIDKSKKKLLGSPDDIVEVVKTALENYANTITSKKSPQTNKIGERTIENLVTLEPDSDDEDGAAEGDSDDEDDNGNTHNDDSEKTQVIQLCFSLISSILMELDVSENTNKASTIKNLMNLVPVLTDIYNFSTSSQIRSLAKSTSAKVSLLKSEGSDNGSEAPSEKSSRHSFIQAIQLMEDPSPPIQAHGMHLLKTLVESLDKSVEFRLALNLYVSKLKDKDSFIYLNAIKGLEALASRYKFKVVNQLLDTYVDVQGDFDVRLRIGEVILKFIENHGQVLDNEQSSKLLDTLISVVSRRQGKEEDNDLVRMSAMSILGQFFEVAPAVATSRLGDCLDCAVQILLLETGEDKSIMRRSAIAMLASIVKSGGNVLKLSSEQLKQIRLRLSVASGDPDALVRAQALTTSEIIDDFTLDIGL</sequence>
<feature type="domain" description="TANGO6 HEAT repeat" evidence="4">
    <location>
        <begin position="262"/>
        <end position="504"/>
    </location>
</feature>
<dbReference type="PANTHER" id="PTHR20959">
    <property type="entry name" value="TRANSPORT AND GOLGI ORGANIZATION PROTEIN 6 FAMILY MEMBER"/>
    <property type="match status" value="1"/>
</dbReference>
<dbReference type="Pfam" id="PF23565">
    <property type="entry name" value="ARM_TANGO6"/>
    <property type="match status" value="1"/>
</dbReference>
<comment type="caution">
    <text evidence="5">The sequence shown here is derived from an EMBL/GenBank/DDBJ whole genome shotgun (WGS) entry which is preliminary data.</text>
</comment>
<proteinExistence type="inferred from homology"/>
<dbReference type="InterPro" id="IPR039600">
    <property type="entry name" value="TANGO6/Rtp1"/>
</dbReference>
<protein>
    <submittedName>
        <fullName evidence="5">Similar to Saccharomyces cerevisiae YMR185W RTP1 Protein required for the nuclear import and biogenesis of RNA pol II</fullName>
    </submittedName>
</protein>
<reference evidence="5" key="1">
    <citation type="submission" date="2014-03" db="EMBL/GenBank/DDBJ databases">
        <authorList>
            <person name="Casaregola S."/>
        </authorList>
    </citation>
    <scope>NUCLEOTIDE SEQUENCE [LARGE SCALE GENOMIC DNA]</scope>
    <source>
        <strain evidence="5">CLIB 918</strain>
    </source>
</reference>
<dbReference type="Pfam" id="PF10363">
    <property type="entry name" value="RTP1_C1"/>
    <property type="match status" value="1"/>
</dbReference>
<dbReference type="InterPro" id="IPR016024">
    <property type="entry name" value="ARM-type_fold"/>
</dbReference>
<comment type="similarity">
    <text evidence="1">Belongs to the Tango6 family.</text>
</comment>
<organism evidence="5 6">
    <name type="scientific">Geotrichum candidum</name>
    <name type="common">Oospora lactis</name>
    <name type="synonym">Dipodascus geotrichum</name>
    <dbReference type="NCBI Taxonomy" id="1173061"/>
    <lineage>
        <taxon>Eukaryota</taxon>
        <taxon>Fungi</taxon>
        <taxon>Dikarya</taxon>
        <taxon>Ascomycota</taxon>
        <taxon>Saccharomycotina</taxon>
        <taxon>Dipodascomycetes</taxon>
        <taxon>Dipodascales</taxon>
        <taxon>Dipodascaceae</taxon>
        <taxon>Geotrichum</taxon>
    </lineage>
</organism>
<evidence type="ECO:0000259" key="4">
    <source>
        <dbReference type="Pfam" id="PF23565"/>
    </source>
</evidence>